<keyword evidence="4 6" id="KW-0472">Membrane</keyword>
<keyword evidence="3 6" id="KW-1133">Transmembrane helix</keyword>
<feature type="compositionally biased region" description="Polar residues" evidence="5">
    <location>
        <begin position="18"/>
        <end position="39"/>
    </location>
</feature>
<evidence type="ECO:0000313" key="7">
    <source>
        <dbReference type="EMBL" id="KAG9236267.1"/>
    </source>
</evidence>
<protein>
    <submittedName>
        <fullName evidence="7">Uncharacterized protein</fullName>
    </submittedName>
</protein>
<evidence type="ECO:0000256" key="6">
    <source>
        <dbReference type="SAM" id="Phobius"/>
    </source>
</evidence>
<gene>
    <name evidence="7" type="ORF">BJ875DRAFT_372475</name>
</gene>
<evidence type="ECO:0000256" key="2">
    <source>
        <dbReference type="ARBA" id="ARBA00022692"/>
    </source>
</evidence>
<organism evidence="7 8">
    <name type="scientific">Amylocarpus encephaloides</name>
    <dbReference type="NCBI Taxonomy" id="45428"/>
    <lineage>
        <taxon>Eukaryota</taxon>
        <taxon>Fungi</taxon>
        <taxon>Dikarya</taxon>
        <taxon>Ascomycota</taxon>
        <taxon>Pezizomycotina</taxon>
        <taxon>Leotiomycetes</taxon>
        <taxon>Helotiales</taxon>
        <taxon>Helotiales incertae sedis</taxon>
        <taxon>Amylocarpus</taxon>
    </lineage>
</organism>
<sequence length="617" mass="70576">METGSTTVATQHEEAINGHQQRGLSTNEVLSNFPKTNRVSSEDSDTREKRRRSVANSQCTQDTLRDLREWARQSAHPFGIRSLFDFRSWQFHRMAKPSEHRLLALAKSYFPVRSQVMVQVFDFGENRAERMEVTLANVQSAMAQKPDWARIRWIHAPLGMGLFHSSMEDLFFHGHVKGRPFTSGGREGWPFPETEMLTLHGQDYCSALHHVACLLKEDKDVTAKLNEQTFAYLGDEAGGLKQDVLWRTNHVKAEGGYWETVESDIPWELSQGTAIDMSGPGRAHRTIDMNREVQALTKDPFFKDAQLSRVPFRCFHRADGFLLTQSPSSGIDFLNTRFSERLLDTPEVLIRDPDVSAIAHIFDTLQDGTNTWPSKSVEWLLVYIITEVSMTPHNIREGFSVPSIIESYEKSIHRMKKQRYQPWKRNETVELVREFLACTDELSTLQMISAQKLDFLTRLQQDCRRFDEEDANRPEARGCQSDASKPTWSARAEIAVHSVKRAKDDYDRLLADLSNSLNSLFQLRSIEQNELAVISDSQNKAIFVFTGVTIVFLPLSFFTSYYGMNLQGIANTDKTEIYFWKVCGSIGLGLVLFTTFVAFRHKVRSLVLVKQRMGSHL</sequence>
<dbReference type="OrthoDB" id="5286874at2759"/>
<dbReference type="SUPFAM" id="SSF144083">
    <property type="entry name" value="Magnesium transport protein CorA, transmembrane region"/>
    <property type="match status" value="1"/>
</dbReference>
<feature type="transmembrane region" description="Helical" evidence="6">
    <location>
        <begin position="541"/>
        <end position="562"/>
    </location>
</feature>
<name>A0A9P7YN41_9HELO</name>
<evidence type="ECO:0000256" key="5">
    <source>
        <dbReference type="SAM" id="MobiDB-lite"/>
    </source>
</evidence>
<keyword evidence="2 6" id="KW-0812">Transmembrane</keyword>
<dbReference type="InterPro" id="IPR045863">
    <property type="entry name" value="CorA_TM1_TM2"/>
</dbReference>
<dbReference type="PANTHER" id="PTHR46494:SF1">
    <property type="entry name" value="CORA FAMILY METAL ION TRANSPORTER (EUROFUNG)"/>
    <property type="match status" value="1"/>
</dbReference>
<comment type="caution">
    <text evidence="7">The sequence shown here is derived from an EMBL/GenBank/DDBJ whole genome shotgun (WGS) entry which is preliminary data.</text>
</comment>
<dbReference type="GO" id="GO:0000287">
    <property type="term" value="F:magnesium ion binding"/>
    <property type="evidence" value="ECO:0007669"/>
    <property type="project" value="TreeGrafter"/>
</dbReference>
<dbReference type="PANTHER" id="PTHR46494">
    <property type="entry name" value="CORA FAMILY METAL ION TRANSPORTER (EUROFUNG)"/>
    <property type="match status" value="1"/>
</dbReference>
<evidence type="ECO:0000256" key="3">
    <source>
        <dbReference type="ARBA" id="ARBA00022989"/>
    </source>
</evidence>
<dbReference type="Gene3D" id="1.20.58.340">
    <property type="entry name" value="Magnesium transport protein CorA, transmembrane region"/>
    <property type="match status" value="1"/>
</dbReference>
<feature type="transmembrane region" description="Helical" evidence="6">
    <location>
        <begin position="577"/>
        <end position="599"/>
    </location>
</feature>
<keyword evidence="8" id="KW-1185">Reference proteome</keyword>
<evidence type="ECO:0000256" key="1">
    <source>
        <dbReference type="ARBA" id="ARBA00004651"/>
    </source>
</evidence>
<dbReference type="Pfam" id="PF01544">
    <property type="entry name" value="CorA"/>
    <property type="match status" value="1"/>
</dbReference>
<dbReference type="GO" id="GO:0015095">
    <property type="term" value="F:magnesium ion transmembrane transporter activity"/>
    <property type="evidence" value="ECO:0007669"/>
    <property type="project" value="TreeGrafter"/>
</dbReference>
<comment type="subcellular location">
    <subcellularLocation>
        <location evidence="1">Cell membrane</location>
        <topology evidence="1">Multi-pass membrane protein</topology>
    </subcellularLocation>
</comment>
<dbReference type="InterPro" id="IPR002523">
    <property type="entry name" value="MgTranspt_CorA/ZnTranspt_ZntB"/>
</dbReference>
<dbReference type="GO" id="GO:0050897">
    <property type="term" value="F:cobalt ion binding"/>
    <property type="evidence" value="ECO:0007669"/>
    <property type="project" value="TreeGrafter"/>
</dbReference>
<evidence type="ECO:0000313" key="8">
    <source>
        <dbReference type="Proteomes" id="UP000824998"/>
    </source>
</evidence>
<proteinExistence type="predicted"/>
<dbReference type="EMBL" id="MU251411">
    <property type="protein sequence ID" value="KAG9236267.1"/>
    <property type="molecule type" value="Genomic_DNA"/>
</dbReference>
<dbReference type="Proteomes" id="UP000824998">
    <property type="component" value="Unassembled WGS sequence"/>
</dbReference>
<accession>A0A9P7YN41</accession>
<dbReference type="GO" id="GO:0015087">
    <property type="term" value="F:cobalt ion transmembrane transporter activity"/>
    <property type="evidence" value="ECO:0007669"/>
    <property type="project" value="TreeGrafter"/>
</dbReference>
<feature type="region of interest" description="Disordered" evidence="5">
    <location>
        <begin position="1"/>
        <end position="57"/>
    </location>
</feature>
<dbReference type="AlphaFoldDB" id="A0A9P7YN41"/>
<feature type="compositionally biased region" description="Polar residues" evidence="5">
    <location>
        <begin position="1"/>
        <end position="10"/>
    </location>
</feature>
<evidence type="ECO:0000256" key="4">
    <source>
        <dbReference type="ARBA" id="ARBA00023136"/>
    </source>
</evidence>
<dbReference type="GO" id="GO:0005886">
    <property type="term" value="C:plasma membrane"/>
    <property type="evidence" value="ECO:0007669"/>
    <property type="project" value="UniProtKB-SubCell"/>
</dbReference>
<reference evidence="7" key="1">
    <citation type="journal article" date="2021" name="IMA Fungus">
        <title>Genomic characterization of three marine fungi, including Emericellopsis atlantica sp. nov. with signatures of a generalist lifestyle and marine biomass degradation.</title>
        <authorList>
            <person name="Hagestad O.C."/>
            <person name="Hou L."/>
            <person name="Andersen J.H."/>
            <person name="Hansen E.H."/>
            <person name="Altermark B."/>
            <person name="Li C."/>
            <person name="Kuhnert E."/>
            <person name="Cox R.J."/>
            <person name="Crous P.W."/>
            <person name="Spatafora J.W."/>
            <person name="Lail K."/>
            <person name="Amirebrahimi M."/>
            <person name="Lipzen A."/>
            <person name="Pangilinan J."/>
            <person name="Andreopoulos W."/>
            <person name="Hayes R.D."/>
            <person name="Ng V."/>
            <person name="Grigoriev I.V."/>
            <person name="Jackson S.A."/>
            <person name="Sutton T.D.S."/>
            <person name="Dobson A.D.W."/>
            <person name="Rama T."/>
        </authorList>
    </citation>
    <scope>NUCLEOTIDE SEQUENCE</scope>
    <source>
        <strain evidence="7">TRa018bII</strain>
    </source>
</reference>